<dbReference type="PATRIC" id="fig|765913.3.peg.3290"/>
<evidence type="ECO:0000313" key="2">
    <source>
        <dbReference type="EMBL" id="EGV29633.1"/>
    </source>
</evidence>
<name>G2E4L2_9GAMM</name>
<dbReference type="STRING" id="765913.ThidrDRAFT_3225"/>
<gene>
    <name evidence="2" type="ORF">ThidrDRAFT_3225</name>
</gene>
<feature type="domain" description="DUF427" evidence="1">
    <location>
        <begin position="3"/>
        <end position="88"/>
    </location>
</feature>
<dbReference type="Proteomes" id="UP000004200">
    <property type="component" value="Unassembled WGS sequence"/>
</dbReference>
<dbReference type="InterPro" id="IPR038694">
    <property type="entry name" value="DUF427_sf"/>
</dbReference>
<dbReference type="AlphaFoldDB" id="G2E4L2"/>
<comment type="caution">
    <text evidence="2">The sequence shown here is derived from an EMBL/GenBank/DDBJ whole genome shotgun (WGS) entry which is preliminary data.</text>
</comment>
<dbReference type="Pfam" id="PF04248">
    <property type="entry name" value="NTP_transf_9"/>
    <property type="match status" value="1"/>
</dbReference>
<dbReference type="RefSeq" id="WP_007041938.1">
    <property type="nucleotide sequence ID" value="NZ_AFWT01000025.1"/>
</dbReference>
<proteinExistence type="predicted"/>
<evidence type="ECO:0000313" key="3">
    <source>
        <dbReference type="Proteomes" id="UP000004200"/>
    </source>
</evidence>
<organism evidence="2 3">
    <name type="scientific">Thiorhodococcus drewsii AZ1</name>
    <dbReference type="NCBI Taxonomy" id="765913"/>
    <lineage>
        <taxon>Bacteria</taxon>
        <taxon>Pseudomonadati</taxon>
        <taxon>Pseudomonadota</taxon>
        <taxon>Gammaproteobacteria</taxon>
        <taxon>Chromatiales</taxon>
        <taxon>Chromatiaceae</taxon>
        <taxon>Thiorhodococcus</taxon>
    </lineage>
</organism>
<dbReference type="PANTHER" id="PTHR34310:SF5">
    <property type="entry name" value="DUF427 DOMAIN PROTEIN (AFU_ORTHOLOGUE AFUA_3G02220)"/>
    <property type="match status" value="1"/>
</dbReference>
<reference evidence="2 3" key="1">
    <citation type="submission" date="2011-06" db="EMBL/GenBank/DDBJ databases">
        <title>The draft genome of Thiorhodococcus drewsii AZ1.</title>
        <authorList>
            <consortium name="US DOE Joint Genome Institute (JGI-PGF)"/>
            <person name="Lucas S."/>
            <person name="Han J."/>
            <person name="Lapidus A."/>
            <person name="Cheng J.-F."/>
            <person name="Goodwin L."/>
            <person name="Pitluck S."/>
            <person name="Peters L."/>
            <person name="Land M.L."/>
            <person name="Hauser L."/>
            <person name="Vogl K."/>
            <person name="Liu Z."/>
            <person name="Imhoff J."/>
            <person name="Thiel V."/>
            <person name="Frigaard N.-U."/>
            <person name="Bryant D.A."/>
            <person name="Woyke T.J."/>
        </authorList>
    </citation>
    <scope>NUCLEOTIDE SEQUENCE [LARGE SCALE GENOMIC DNA]</scope>
    <source>
        <strain evidence="2 3">AZ1</strain>
    </source>
</reference>
<keyword evidence="3" id="KW-1185">Reference proteome</keyword>
<sequence length="95" mass="10659">MATANWKDQVIAQSDQVEEVEGNLYFPPASVKQAFLEPSPTRTRCPWKGEAHYYHVVVDGERNADAAWFYPEPKSAASNIQGYVAFWRGVKAEPG</sequence>
<protein>
    <recommendedName>
        <fullName evidence="1">DUF427 domain-containing protein</fullName>
    </recommendedName>
</protein>
<evidence type="ECO:0000259" key="1">
    <source>
        <dbReference type="Pfam" id="PF04248"/>
    </source>
</evidence>
<dbReference type="eggNOG" id="COG2343">
    <property type="taxonomic scope" value="Bacteria"/>
</dbReference>
<accession>G2E4L2</accession>
<dbReference type="InterPro" id="IPR007361">
    <property type="entry name" value="DUF427"/>
</dbReference>
<dbReference type="PANTHER" id="PTHR34310">
    <property type="entry name" value="DUF427 DOMAIN PROTEIN (AFU_ORTHOLOGUE AFUA_3G02220)"/>
    <property type="match status" value="1"/>
</dbReference>
<dbReference type="Gene3D" id="2.170.150.40">
    <property type="entry name" value="Domain of unknown function (DUF427)"/>
    <property type="match status" value="1"/>
</dbReference>
<dbReference type="EMBL" id="AFWT01000025">
    <property type="protein sequence ID" value="EGV29633.1"/>
    <property type="molecule type" value="Genomic_DNA"/>
</dbReference>
<dbReference type="OrthoDB" id="4565346at2"/>